<accession>A0ACB8RHR2</accession>
<evidence type="ECO:0000313" key="2">
    <source>
        <dbReference type="Proteomes" id="UP000814033"/>
    </source>
</evidence>
<comment type="caution">
    <text evidence="1">The sequence shown here is derived from an EMBL/GenBank/DDBJ whole genome shotgun (WGS) entry which is preliminary data.</text>
</comment>
<reference evidence="1" key="2">
    <citation type="journal article" date="2022" name="New Phytol.">
        <title>Evolutionary transition to the ectomycorrhizal habit in the genomes of a hyperdiverse lineage of mushroom-forming fungi.</title>
        <authorList>
            <person name="Looney B."/>
            <person name="Miyauchi S."/>
            <person name="Morin E."/>
            <person name="Drula E."/>
            <person name="Courty P.E."/>
            <person name="Kohler A."/>
            <person name="Kuo A."/>
            <person name="LaButti K."/>
            <person name="Pangilinan J."/>
            <person name="Lipzen A."/>
            <person name="Riley R."/>
            <person name="Andreopoulos W."/>
            <person name="He G."/>
            <person name="Johnson J."/>
            <person name="Nolan M."/>
            <person name="Tritt A."/>
            <person name="Barry K.W."/>
            <person name="Grigoriev I.V."/>
            <person name="Nagy L.G."/>
            <person name="Hibbett D."/>
            <person name="Henrissat B."/>
            <person name="Matheny P.B."/>
            <person name="Labbe J."/>
            <person name="Martin F.M."/>
        </authorList>
    </citation>
    <scope>NUCLEOTIDE SEQUENCE</scope>
    <source>
        <strain evidence="1">FP105234-sp</strain>
    </source>
</reference>
<proteinExistence type="predicted"/>
<evidence type="ECO:0000313" key="1">
    <source>
        <dbReference type="EMBL" id="KAI0043668.1"/>
    </source>
</evidence>
<name>A0ACB8RHR2_9AGAM</name>
<organism evidence="1 2">
    <name type="scientific">Auriscalpium vulgare</name>
    <dbReference type="NCBI Taxonomy" id="40419"/>
    <lineage>
        <taxon>Eukaryota</taxon>
        <taxon>Fungi</taxon>
        <taxon>Dikarya</taxon>
        <taxon>Basidiomycota</taxon>
        <taxon>Agaricomycotina</taxon>
        <taxon>Agaricomycetes</taxon>
        <taxon>Russulales</taxon>
        <taxon>Auriscalpiaceae</taxon>
        <taxon>Auriscalpium</taxon>
    </lineage>
</organism>
<gene>
    <name evidence="1" type="ORF">FA95DRAFT_1681772</name>
</gene>
<reference evidence="1" key="1">
    <citation type="submission" date="2021-02" db="EMBL/GenBank/DDBJ databases">
        <authorList>
            <consortium name="DOE Joint Genome Institute"/>
            <person name="Ahrendt S."/>
            <person name="Looney B.P."/>
            <person name="Miyauchi S."/>
            <person name="Morin E."/>
            <person name="Drula E."/>
            <person name="Courty P.E."/>
            <person name="Chicoki N."/>
            <person name="Fauchery L."/>
            <person name="Kohler A."/>
            <person name="Kuo A."/>
            <person name="Labutti K."/>
            <person name="Pangilinan J."/>
            <person name="Lipzen A."/>
            <person name="Riley R."/>
            <person name="Andreopoulos W."/>
            <person name="He G."/>
            <person name="Johnson J."/>
            <person name="Barry K.W."/>
            <person name="Grigoriev I.V."/>
            <person name="Nagy L."/>
            <person name="Hibbett D."/>
            <person name="Henrissat B."/>
            <person name="Matheny P.B."/>
            <person name="Labbe J."/>
            <person name="Martin F."/>
        </authorList>
    </citation>
    <scope>NUCLEOTIDE SEQUENCE</scope>
    <source>
        <strain evidence="1">FP105234-sp</strain>
    </source>
</reference>
<sequence length="668" mass="71466">MSSRTSFFCTTRRSASYNFSRSLLVRSYVAPAVITPEQHPPPRSHNSTKPVKNRLEHAQTLTALHTTRGLLPRVLSPQSPDFAFWSALLKNVSDELSGVTASARELNVVVYPLDEYAGADVLVSALLEDPFSSSEENERVRNRWEGLEGIDRLVINYASDPTPPPTGEPTTDAVIPPAGAASLHLSSSFLTSLTVPVHLVELRPPHTPSHPSQDNLRALYTADVPLIVINPLTTPLNTISTAFQHHPLPPHAIVLVTAPSPASPSETFISNISSHLPPGPSPKILLIDPARAYSGVRALGAAPANALHVQRYSDDAVGSGLTTLMRSLSAEFPPTSSTSATVPSAPERKAAALLRASLSTLHNALSVAADELRAATHIVRILRGEAAQTRRDAHARVSGGAEGKEKIQVMAAMDGADAVVQPALDRLTWWRVLWAPDEVGWRVRVAVRDAWVGVERALLPALAPLPSDQVQLTSTAHKHLSALPAPLRSPVLINTLQQLAHAPSFPVHTSAVLAPLATRLGRFDAATARLARAAQGLLVRVALSVASGAGTLVWGAGAGFWALVGGEGIGAGLLVAVGGVRWAIGRWERARRAWRADWVRVKEGAERDVEGALDETLEKQVLVVPIKASEGIEEIVARRADEIEVLKAEVSQIESVCLFGFAEADLYK</sequence>
<dbReference type="EMBL" id="MU276009">
    <property type="protein sequence ID" value="KAI0043668.1"/>
    <property type="molecule type" value="Genomic_DNA"/>
</dbReference>
<protein>
    <submittedName>
        <fullName evidence="1">Uncharacterized protein</fullName>
    </submittedName>
</protein>
<keyword evidence="2" id="KW-1185">Reference proteome</keyword>
<dbReference type="Proteomes" id="UP000814033">
    <property type="component" value="Unassembled WGS sequence"/>
</dbReference>